<name>A0A2P7R5W0_9GAMM</name>
<gene>
    <name evidence="1" type="ORF">C7H85_09435</name>
</gene>
<protein>
    <submittedName>
        <fullName evidence="1">Uncharacterized protein</fullName>
    </submittedName>
</protein>
<reference evidence="1 2" key="1">
    <citation type="submission" date="2018-03" db="EMBL/GenBank/DDBJ databases">
        <title>The draft genome of Zobellella sp. 59N8.</title>
        <authorList>
            <person name="Liu L."/>
            <person name="Li L."/>
            <person name="Zhang X."/>
            <person name="Liang L."/>
            <person name="Wang T."/>
        </authorList>
    </citation>
    <scope>NUCLEOTIDE SEQUENCE [LARGE SCALE GENOMIC DNA]</scope>
    <source>
        <strain evidence="1 2">59N8</strain>
    </source>
</reference>
<sequence length="260" mass="28652">MNDVFLYRTHQQYFDLCFEDCWSGYFITKALSGYTGDIVLLHLDDHTDMMPTLLAQTDTGLMNPVTARIFDPSHPADWISAIKTGCISIGDFITPLFHSGRRIHVRHLNNSSPGHASPVPVSRAFCSYPEIPGYRFATLTKEENSSPGADGSYLAGPDPFTLFEALPAGKVILHIDLDYFINDFNGNVGALPPLSPKELYLRAQGKLASFLKALTPLQPRIELKIVATSPGFCCALHWNGLLQELRHGLGSFLNESEAGP</sequence>
<accession>A0A2P7R5W0</accession>
<evidence type="ECO:0000313" key="2">
    <source>
        <dbReference type="Proteomes" id="UP000240243"/>
    </source>
</evidence>
<keyword evidence="2" id="KW-1185">Reference proteome</keyword>
<dbReference type="Proteomes" id="UP000240243">
    <property type="component" value="Unassembled WGS sequence"/>
</dbReference>
<evidence type="ECO:0000313" key="1">
    <source>
        <dbReference type="EMBL" id="PSJ45599.1"/>
    </source>
</evidence>
<dbReference type="AlphaFoldDB" id="A0A2P7R5W0"/>
<dbReference type="EMBL" id="PXYG01000003">
    <property type="protein sequence ID" value="PSJ45599.1"/>
    <property type="molecule type" value="Genomic_DNA"/>
</dbReference>
<proteinExistence type="predicted"/>
<organism evidence="1 2">
    <name type="scientific">Zobellella endophytica</name>
    <dbReference type="NCBI Taxonomy" id="2116700"/>
    <lineage>
        <taxon>Bacteria</taxon>
        <taxon>Pseudomonadati</taxon>
        <taxon>Pseudomonadota</taxon>
        <taxon>Gammaproteobacteria</taxon>
        <taxon>Aeromonadales</taxon>
        <taxon>Aeromonadaceae</taxon>
        <taxon>Zobellella</taxon>
    </lineage>
</organism>
<comment type="caution">
    <text evidence="1">The sequence shown here is derived from an EMBL/GenBank/DDBJ whole genome shotgun (WGS) entry which is preliminary data.</text>
</comment>